<evidence type="ECO:0000313" key="1">
    <source>
        <dbReference type="EMBL" id="MFM9646613.1"/>
    </source>
</evidence>
<sequence>MATADTSSDIDLVAMRRSVNVLLDHEGVPAGPAPDGAELEALIATLRGHLEVLIPAVDDVLGKAEESVTRHCMLACLGDARLRLRAEPSPRHNGLVGHARRLARVVHVLVEHYEAAEDAGALFCAAGREVER</sequence>
<organism evidence="1 2">
    <name type="scientific">Streptomyces galilaeus</name>
    <dbReference type="NCBI Taxonomy" id="33899"/>
    <lineage>
        <taxon>Bacteria</taxon>
        <taxon>Bacillati</taxon>
        <taxon>Actinomycetota</taxon>
        <taxon>Actinomycetes</taxon>
        <taxon>Kitasatosporales</taxon>
        <taxon>Streptomycetaceae</taxon>
        <taxon>Streptomyces</taxon>
    </lineage>
</organism>
<comment type="caution">
    <text evidence="1">The sequence shown here is derived from an EMBL/GenBank/DDBJ whole genome shotgun (WGS) entry which is preliminary data.</text>
</comment>
<dbReference type="EMBL" id="JBJVNE010000005">
    <property type="protein sequence ID" value="MFM9646613.1"/>
    <property type="molecule type" value="Genomic_DNA"/>
</dbReference>
<proteinExistence type="predicted"/>
<keyword evidence="2" id="KW-1185">Reference proteome</keyword>
<dbReference type="Proteomes" id="UP001631993">
    <property type="component" value="Unassembled WGS sequence"/>
</dbReference>
<dbReference type="InterPro" id="IPR046300">
    <property type="entry name" value="DUF6415"/>
</dbReference>
<evidence type="ECO:0000313" key="2">
    <source>
        <dbReference type="Proteomes" id="UP001631993"/>
    </source>
</evidence>
<protein>
    <submittedName>
        <fullName evidence="1">DUF6415 family natural product biosynthesis protein</fullName>
    </submittedName>
</protein>
<name>A0ABW9IFM5_STRGJ</name>
<reference evidence="1 2" key="1">
    <citation type="submission" date="2024-12" db="EMBL/GenBank/DDBJ databases">
        <title>Forecasting of Potato common scab and diversities of Pathogenic streptomyces spp. in china.</title>
        <authorList>
            <person name="Handique U."/>
            <person name="Wu J."/>
        </authorList>
    </citation>
    <scope>NUCLEOTIDE SEQUENCE [LARGE SCALE GENOMIC DNA]</scope>
    <source>
        <strain evidence="1 2">ZRIMU1585</strain>
    </source>
</reference>
<gene>
    <name evidence="1" type="ORF">ACKI1S_10725</name>
</gene>
<dbReference type="RefSeq" id="WP_369278403.1">
    <property type="nucleotide sequence ID" value="NZ_JBJVMW010000014.1"/>
</dbReference>
<dbReference type="Pfam" id="PF19979">
    <property type="entry name" value="DUF6415"/>
    <property type="match status" value="1"/>
</dbReference>
<accession>A0ABW9IFM5</accession>